<keyword evidence="10" id="KW-1185">Reference proteome</keyword>
<dbReference type="InterPro" id="IPR026044">
    <property type="entry name" value="MltA"/>
</dbReference>
<dbReference type="Pfam" id="PF06725">
    <property type="entry name" value="3D"/>
    <property type="match status" value="1"/>
</dbReference>
<feature type="region of interest" description="Disordered" evidence="6">
    <location>
        <begin position="19"/>
        <end position="39"/>
    </location>
</feature>
<dbReference type="PANTHER" id="PTHR30124:SF0">
    <property type="entry name" value="MEMBRANE-BOUND LYTIC MUREIN TRANSGLYCOSYLASE A"/>
    <property type="match status" value="1"/>
</dbReference>
<accession>A0ABV6ZXM5</accession>
<keyword evidence="3" id="KW-0456">Lyase</keyword>
<feature type="chain" id="PRO_5045612624" description="peptidoglycan lytic exotransglycosylase" evidence="7">
    <location>
        <begin position="25"/>
        <end position="405"/>
    </location>
</feature>
<keyword evidence="7" id="KW-0732">Signal</keyword>
<proteinExistence type="predicted"/>
<evidence type="ECO:0000259" key="8">
    <source>
        <dbReference type="SMART" id="SM00925"/>
    </source>
</evidence>
<evidence type="ECO:0000256" key="1">
    <source>
        <dbReference type="ARBA" id="ARBA00001420"/>
    </source>
</evidence>
<feature type="signal peptide" evidence="7">
    <location>
        <begin position="1"/>
        <end position="24"/>
    </location>
</feature>
<evidence type="ECO:0000313" key="9">
    <source>
        <dbReference type="EMBL" id="MFC2926123.1"/>
    </source>
</evidence>
<sequence>MSGRIRAALSGLAFLAACSPDSPAPPPDAPPVPDEPPAETAIHYAPTGWDNVSGWTGTDPRPALGAFSRSCARLALRPDDAVMNPRVVATGSAGDWRAACTIANHDFADADAARAAIEGVFTPVRVTAPDAETGMLTGYYEPEVEVRRQREGEFTQPLRARPDDLLIADLGAFEPDLAGRRIVGRASERSFVPYRTRGEIEAEEAGEPLAWGRPIDVFFLQIQGSGRVVYPDGAQARAAFAAHNGRPYNSIGRVLIERGEMELSDASKDGIEAWLNDAGPEAARDLFNQNPRYAFFALEPLTDPELGPRGAEGVPLTPMASIAADPAFHAFGTPVFLSADLPGEPGWQGLVVVQDTGGAITGPMRGDLFYGWGETAERRAGSQRSQGEWVILLPHDLAARLTQAS</sequence>
<evidence type="ECO:0000256" key="2">
    <source>
        <dbReference type="ARBA" id="ARBA00012587"/>
    </source>
</evidence>
<dbReference type="PANTHER" id="PTHR30124">
    <property type="entry name" value="MEMBRANE-BOUND LYTIC MUREIN TRANSGLYCOSYLASE A"/>
    <property type="match status" value="1"/>
</dbReference>
<evidence type="ECO:0000313" key="10">
    <source>
        <dbReference type="Proteomes" id="UP001595379"/>
    </source>
</evidence>
<dbReference type="Proteomes" id="UP001595379">
    <property type="component" value="Unassembled WGS sequence"/>
</dbReference>
<dbReference type="InterPro" id="IPR005300">
    <property type="entry name" value="MltA_B"/>
</dbReference>
<comment type="caution">
    <text evidence="9">The sequence shown here is derived from an EMBL/GenBank/DDBJ whole genome shotgun (WGS) entry which is preliminary data.</text>
</comment>
<dbReference type="CDD" id="cd14485">
    <property type="entry name" value="mltA_like_LT_A"/>
    <property type="match status" value="1"/>
</dbReference>
<feature type="domain" description="Lytic transglycosylase MltA" evidence="8">
    <location>
        <begin position="143"/>
        <end position="297"/>
    </location>
</feature>
<dbReference type="PROSITE" id="PS51257">
    <property type="entry name" value="PROKAR_LIPOPROTEIN"/>
    <property type="match status" value="1"/>
</dbReference>
<comment type="catalytic activity">
    <reaction evidence="1">
        <text>Exolytic cleavage of the (1-&gt;4)-beta-glycosidic linkage between N-acetylmuramic acid (MurNAc) and N-acetylglucosamine (GlcNAc) residues in peptidoglycan, from either the reducing or the non-reducing ends of the peptidoglycan chains, with concomitant formation of a 1,6-anhydrobond in the MurNAc residue.</text>
        <dbReference type="EC" id="4.2.2.n1"/>
    </reaction>
</comment>
<dbReference type="PIRSF" id="PIRSF019422">
    <property type="entry name" value="MltA"/>
    <property type="match status" value="1"/>
</dbReference>
<dbReference type="Pfam" id="PF03562">
    <property type="entry name" value="MltA"/>
    <property type="match status" value="1"/>
</dbReference>
<dbReference type="InterPro" id="IPR010611">
    <property type="entry name" value="3D_dom"/>
</dbReference>
<evidence type="ECO:0000256" key="6">
    <source>
        <dbReference type="SAM" id="MobiDB-lite"/>
    </source>
</evidence>
<dbReference type="EC" id="4.2.2.n1" evidence="2"/>
<keyword evidence="4" id="KW-0961">Cell wall biogenesis/degradation</keyword>
<reference evidence="10" key="1">
    <citation type="journal article" date="2019" name="Int. J. Syst. Evol. Microbiol.">
        <title>The Global Catalogue of Microorganisms (GCM) 10K type strain sequencing project: providing services to taxonomists for standard genome sequencing and annotation.</title>
        <authorList>
            <consortium name="The Broad Institute Genomics Platform"/>
            <consortium name="The Broad Institute Genome Sequencing Center for Infectious Disease"/>
            <person name="Wu L."/>
            <person name="Ma J."/>
        </authorList>
    </citation>
    <scope>NUCLEOTIDE SEQUENCE [LARGE SCALE GENOMIC DNA]</scope>
    <source>
        <strain evidence="10">KCTC 52487</strain>
    </source>
</reference>
<gene>
    <name evidence="9" type="ORF">ACFOOR_08390</name>
</gene>
<evidence type="ECO:0000256" key="5">
    <source>
        <dbReference type="ARBA" id="ARBA00030918"/>
    </source>
</evidence>
<dbReference type="Gene3D" id="2.40.40.10">
    <property type="entry name" value="RlpA-like domain"/>
    <property type="match status" value="1"/>
</dbReference>
<evidence type="ECO:0000256" key="3">
    <source>
        <dbReference type="ARBA" id="ARBA00023239"/>
    </source>
</evidence>
<dbReference type="Gene3D" id="2.40.240.50">
    <property type="entry name" value="Barwin-like endoglucanases"/>
    <property type="match status" value="1"/>
</dbReference>
<dbReference type="CDD" id="cd14668">
    <property type="entry name" value="mlta_B"/>
    <property type="match status" value="1"/>
</dbReference>
<dbReference type="EMBL" id="JBHRSV010000016">
    <property type="protein sequence ID" value="MFC2926123.1"/>
    <property type="molecule type" value="Genomic_DNA"/>
</dbReference>
<dbReference type="SMART" id="SM00925">
    <property type="entry name" value="MltA"/>
    <property type="match status" value="1"/>
</dbReference>
<dbReference type="InterPro" id="IPR036908">
    <property type="entry name" value="RlpA-like_sf"/>
</dbReference>
<feature type="compositionally biased region" description="Pro residues" evidence="6">
    <location>
        <begin position="22"/>
        <end position="35"/>
    </location>
</feature>
<name>A0ABV6ZXM5_9PROT</name>
<dbReference type="SUPFAM" id="SSF50685">
    <property type="entry name" value="Barwin-like endoglucanases"/>
    <property type="match status" value="1"/>
</dbReference>
<evidence type="ECO:0000256" key="7">
    <source>
        <dbReference type="SAM" id="SignalP"/>
    </source>
</evidence>
<protein>
    <recommendedName>
        <fullName evidence="2">peptidoglycan lytic exotransglycosylase</fullName>
        <ecNumber evidence="2">4.2.2.n1</ecNumber>
    </recommendedName>
    <alternativeName>
        <fullName evidence="5">Murein hydrolase A</fullName>
    </alternativeName>
</protein>
<organism evidence="9 10">
    <name type="scientific">Hyphobacterium vulgare</name>
    <dbReference type="NCBI Taxonomy" id="1736751"/>
    <lineage>
        <taxon>Bacteria</taxon>
        <taxon>Pseudomonadati</taxon>
        <taxon>Pseudomonadota</taxon>
        <taxon>Alphaproteobacteria</taxon>
        <taxon>Maricaulales</taxon>
        <taxon>Maricaulaceae</taxon>
        <taxon>Hyphobacterium</taxon>
    </lineage>
</organism>
<evidence type="ECO:0000256" key="4">
    <source>
        <dbReference type="ARBA" id="ARBA00023316"/>
    </source>
</evidence>
<dbReference type="RefSeq" id="WP_343164441.1">
    <property type="nucleotide sequence ID" value="NZ_JBHRSV010000016.1"/>
</dbReference>